<name>A0A2N0P4U5_9GLOM</name>
<gene>
    <name evidence="1" type="ORF">RhiirA5_381404</name>
</gene>
<proteinExistence type="predicted"/>
<dbReference type="Proteomes" id="UP000232722">
    <property type="component" value="Unassembled WGS sequence"/>
</dbReference>
<comment type="caution">
    <text evidence="1">The sequence shown here is derived from an EMBL/GenBank/DDBJ whole genome shotgun (WGS) entry which is preliminary data.</text>
</comment>
<evidence type="ECO:0000313" key="2">
    <source>
        <dbReference type="Proteomes" id="UP000232722"/>
    </source>
</evidence>
<organism evidence="1 2">
    <name type="scientific">Rhizophagus irregularis</name>
    <dbReference type="NCBI Taxonomy" id="588596"/>
    <lineage>
        <taxon>Eukaryota</taxon>
        <taxon>Fungi</taxon>
        <taxon>Fungi incertae sedis</taxon>
        <taxon>Mucoromycota</taxon>
        <taxon>Glomeromycotina</taxon>
        <taxon>Glomeromycetes</taxon>
        <taxon>Glomerales</taxon>
        <taxon>Glomeraceae</taxon>
        <taxon>Rhizophagus</taxon>
    </lineage>
</organism>
<reference evidence="1 2" key="2">
    <citation type="submission" date="2017-09" db="EMBL/GenBank/DDBJ databases">
        <title>Extensive intraspecific genome diversity in a model arbuscular mycorrhizal fungus.</title>
        <authorList>
            <person name="Chen E.C."/>
            <person name="Morin E."/>
            <person name="Beaudet D."/>
            <person name="Noel J."/>
            <person name="Ndikumana S."/>
            <person name="Charron P."/>
            <person name="St-Onge C."/>
            <person name="Giorgi J."/>
            <person name="Grigoriev I.V."/>
            <person name="Roux C."/>
            <person name="Martin F.M."/>
            <person name="Corradi N."/>
        </authorList>
    </citation>
    <scope>NUCLEOTIDE SEQUENCE [LARGE SCALE GENOMIC DNA]</scope>
    <source>
        <strain evidence="1 2">A5</strain>
    </source>
</reference>
<reference evidence="1 2" key="1">
    <citation type="submission" date="2016-04" db="EMBL/GenBank/DDBJ databases">
        <title>Genome analyses suggest a sexual origin of heterokaryosis in a supposedly ancient asexual fungus.</title>
        <authorList>
            <person name="Ropars J."/>
            <person name="Sedzielewska K."/>
            <person name="Noel J."/>
            <person name="Charron P."/>
            <person name="Farinelli L."/>
            <person name="Marton T."/>
            <person name="Kruger M."/>
            <person name="Pelin A."/>
            <person name="Brachmann A."/>
            <person name="Corradi N."/>
        </authorList>
    </citation>
    <scope>NUCLEOTIDE SEQUENCE [LARGE SCALE GENOMIC DNA]</scope>
    <source>
        <strain evidence="1 2">A5</strain>
    </source>
</reference>
<evidence type="ECO:0000313" key="1">
    <source>
        <dbReference type="EMBL" id="PKC01850.1"/>
    </source>
</evidence>
<accession>A0A2N0P4U5</accession>
<sequence>MYSLGVIFRELENRFDFEIKIKIMSDILTDKRENSIPGTNYEFVALNENISIFFFHFKNCVKKITDTLYWLQYHQNGNWIYAIQRIYFIISAQTLELRQCFDNKSNRLRTKVWTRNQIVQSLTRVLICN</sequence>
<dbReference type="EMBL" id="LLXJ01001504">
    <property type="protein sequence ID" value="PKC01850.1"/>
    <property type="molecule type" value="Genomic_DNA"/>
</dbReference>
<protein>
    <submittedName>
        <fullName evidence="1">Uncharacterized protein</fullName>
    </submittedName>
</protein>
<dbReference type="AlphaFoldDB" id="A0A2N0P4U5"/>